<dbReference type="Proteomes" id="UP000184073">
    <property type="component" value="Unassembled WGS sequence"/>
</dbReference>
<evidence type="ECO:0008006" key="3">
    <source>
        <dbReference type="Google" id="ProtNLM"/>
    </source>
</evidence>
<dbReference type="STRING" id="1036611.A0A1L9P4I1"/>
<proteinExistence type="predicted"/>
<evidence type="ECO:0000313" key="1">
    <source>
        <dbReference type="EMBL" id="OJI96429.1"/>
    </source>
</evidence>
<dbReference type="AlphaFoldDB" id="A0A1L9P4I1"/>
<dbReference type="OrthoDB" id="5412936at2759"/>
<dbReference type="EMBL" id="KV878125">
    <property type="protein sequence ID" value="OJI96429.1"/>
    <property type="molecule type" value="Genomic_DNA"/>
</dbReference>
<sequence length="607" mass="70488">MSWPSQLMSEFKKLNPAVYDQHIGEIVWMFQFLYRTDIGALLAKDNIQQLLNQDDTTQAGDYLLDKMVSFYTTCNKHYEGKEYTKAVNRFEGILTWFLEHESELLAYDKAFEERKVPLQILRHIFELGNEELPEDSEEYYNADNEFDGYPARGADTTIQERIIRNATKEKVFEKLQAEQDCLPNLGRVDCLEVLDNILAKTQEVEHFRPLFQSMGITRIRDALGGTIDPKLRMMCEGGLVNFTNIQGLGRDASTMVSPGIYLHVLWIKENPVRRFWLYVGQSINMKARINDHNRRRRQGIHFGLHYHVWNQPDEKPSKFVVLWTPRLPEYDSLPQEYRQLLLNLAETWMCCILQTLPPHHLENYLPSSIKSLWAGRHLNIALPLWQSFSESWEDRVDSIGGRATFSAFLQSSDPEVRRWAKQVRDAFNELRNSPDPILRAYYESKIREITRAGNAAHLERARERLRGFLSEKERPIEVPNGKAGQYVTCGMFKATVSVSFGLGLKHGDKVLVQFHLAETDHPMKYAIKSTPIDPASRLAISLSIPGYNDDESFHVWLVSRGEKTVKKTNTLVDILEGYNLEERESFRRRWIVRNKPGKASRTRHEYS</sequence>
<evidence type="ECO:0000313" key="2">
    <source>
        <dbReference type="Proteomes" id="UP000184073"/>
    </source>
</evidence>
<gene>
    <name evidence="1" type="ORF">ASPVEDRAFT_78202</name>
</gene>
<organism evidence="1 2">
    <name type="scientific">Aspergillus versicolor CBS 583.65</name>
    <dbReference type="NCBI Taxonomy" id="1036611"/>
    <lineage>
        <taxon>Eukaryota</taxon>
        <taxon>Fungi</taxon>
        <taxon>Dikarya</taxon>
        <taxon>Ascomycota</taxon>
        <taxon>Pezizomycotina</taxon>
        <taxon>Eurotiomycetes</taxon>
        <taxon>Eurotiomycetidae</taxon>
        <taxon>Eurotiales</taxon>
        <taxon>Aspergillaceae</taxon>
        <taxon>Aspergillus</taxon>
        <taxon>Aspergillus subgen. Nidulantes</taxon>
    </lineage>
</organism>
<protein>
    <recommendedName>
        <fullName evidence="3">GIY-YIG domain-containing protein</fullName>
    </recommendedName>
</protein>
<name>A0A1L9P4I1_ASPVE</name>
<accession>A0A1L9P4I1</accession>
<reference evidence="2" key="1">
    <citation type="journal article" date="2017" name="Genome Biol.">
        <title>Comparative genomics reveals high biological diversity and specific adaptations in the industrially and medically important fungal genus Aspergillus.</title>
        <authorList>
            <person name="de Vries R.P."/>
            <person name="Riley R."/>
            <person name="Wiebenga A."/>
            <person name="Aguilar-Osorio G."/>
            <person name="Amillis S."/>
            <person name="Uchima C.A."/>
            <person name="Anderluh G."/>
            <person name="Asadollahi M."/>
            <person name="Askin M."/>
            <person name="Barry K."/>
            <person name="Battaglia E."/>
            <person name="Bayram O."/>
            <person name="Benocci T."/>
            <person name="Braus-Stromeyer S.A."/>
            <person name="Caldana C."/>
            <person name="Canovas D."/>
            <person name="Cerqueira G.C."/>
            <person name="Chen F."/>
            <person name="Chen W."/>
            <person name="Choi C."/>
            <person name="Clum A."/>
            <person name="Dos Santos R.A."/>
            <person name="Damasio A.R."/>
            <person name="Diallinas G."/>
            <person name="Emri T."/>
            <person name="Fekete E."/>
            <person name="Flipphi M."/>
            <person name="Freyberg S."/>
            <person name="Gallo A."/>
            <person name="Gournas C."/>
            <person name="Habgood R."/>
            <person name="Hainaut M."/>
            <person name="Harispe M.L."/>
            <person name="Henrissat B."/>
            <person name="Hilden K.S."/>
            <person name="Hope R."/>
            <person name="Hossain A."/>
            <person name="Karabika E."/>
            <person name="Karaffa L."/>
            <person name="Karanyi Z."/>
            <person name="Krasevec N."/>
            <person name="Kuo A."/>
            <person name="Kusch H."/>
            <person name="LaButti K."/>
            <person name="Lagendijk E.L."/>
            <person name="Lapidus A."/>
            <person name="Levasseur A."/>
            <person name="Lindquist E."/>
            <person name="Lipzen A."/>
            <person name="Logrieco A.F."/>
            <person name="MacCabe A."/>
            <person name="Maekelae M.R."/>
            <person name="Malavazi I."/>
            <person name="Melin P."/>
            <person name="Meyer V."/>
            <person name="Mielnichuk N."/>
            <person name="Miskei M."/>
            <person name="Molnar A.P."/>
            <person name="Mule G."/>
            <person name="Ngan C.Y."/>
            <person name="Orejas M."/>
            <person name="Orosz E."/>
            <person name="Ouedraogo J.P."/>
            <person name="Overkamp K.M."/>
            <person name="Park H.-S."/>
            <person name="Perrone G."/>
            <person name="Piumi F."/>
            <person name="Punt P.J."/>
            <person name="Ram A.F."/>
            <person name="Ramon A."/>
            <person name="Rauscher S."/>
            <person name="Record E."/>
            <person name="Riano-Pachon D.M."/>
            <person name="Robert V."/>
            <person name="Roehrig J."/>
            <person name="Ruller R."/>
            <person name="Salamov A."/>
            <person name="Salih N.S."/>
            <person name="Samson R.A."/>
            <person name="Sandor E."/>
            <person name="Sanguinetti M."/>
            <person name="Schuetze T."/>
            <person name="Sepcic K."/>
            <person name="Shelest E."/>
            <person name="Sherlock G."/>
            <person name="Sophianopoulou V."/>
            <person name="Squina F.M."/>
            <person name="Sun H."/>
            <person name="Susca A."/>
            <person name="Todd R.B."/>
            <person name="Tsang A."/>
            <person name="Unkles S.E."/>
            <person name="van de Wiele N."/>
            <person name="van Rossen-Uffink D."/>
            <person name="Oliveira J.V."/>
            <person name="Vesth T.C."/>
            <person name="Visser J."/>
            <person name="Yu J.-H."/>
            <person name="Zhou M."/>
            <person name="Andersen M.R."/>
            <person name="Archer D.B."/>
            <person name="Baker S.E."/>
            <person name="Benoit I."/>
            <person name="Brakhage A.A."/>
            <person name="Braus G.H."/>
            <person name="Fischer R."/>
            <person name="Frisvad J.C."/>
            <person name="Goldman G.H."/>
            <person name="Houbraken J."/>
            <person name="Oakley B."/>
            <person name="Pocsi I."/>
            <person name="Scazzocchio C."/>
            <person name="Seiboth B."/>
            <person name="vanKuyk P.A."/>
            <person name="Wortman J."/>
            <person name="Dyer P.S."/>
            <person name="Grigoriev I.V."/>
        </authorList>
    </citation>
    <scope>NUCLEOTIDE SEQUENCE [LARGE SCALE GENOMIC DNA]</scope>
    <source>
        <strain evidence="2">CBS 583.65</strain>
    </source>
</reference>
<dbReference type="VEuPathDB" id="FungiDB:ASPVEDRAFT_78202"/>
<dbReference type="GeneID" id="63732012"/>
<dbReference type="RefSeq" id="XP_040662192.1">
    <property type="nucleotide sequence ID" value="XM_040816501.1"/>
</dbReference>
<keyword evidence="2" id="KW-1185">Reference proteome</keyword>